<keyword evidence="1" id="KW-0472">Membrane</keyword>
<evidence type="ECO:0000256" key="1">
    <source>
        <dbReference type="SAM" id="Phobius"/>
    </source>
</evidence>
<gene>
    <name evidence="2" type="ORF">SAMN05216212_0636</name>
</gene>
<feature type="transmembrane region" description="Helical" evidence="1">
    <location>
        <begin position="18"/>
        <end position="37"/>
    </location>
</feature>
<accession>A0A1G8VMH0</accession>
<evidence type="ECO:0000313" key="3">
    <source>
        <dbReference type="Proteomes" id="UP000199305"/>
    </source>
</evidence>
<keyword evidence="3" id="KW-1185">Reference proteome</keyword>
<dbReference type="Proteomes" id="UP000199305">
    <property type="component" value="Unassembled WGS sequence"/>
</dbReference>
<dbReference type="RefSeq" id="WP_091507971.1">
    <property type="nucleotide sequence ID" value="NZ_FNFH01000001.1"/>
</dbReference>
<sequence length="102" mass="11246">MSEETIPQKAAAPAAAKVVVFWLLFFVNISVLALFWFPRSGGNLNYTLVQVFFGALVIPGLFVLVSQVSRKARSYEARMDTFTLVTVFVCMLFGIGLFTSAT</sequence>
<reference evidence="3" key="1">
    <citation type="submission" date="2016-10" db="EMBL/GenBank/DDBJ databases">
        <authorList>
            <person name="Varghese N."/>
            <person name="Submissions S."/>
        </authorList>
    </citation>
    <scope>NUCLEOTIDE SEQUENCE [LARGE SCALE GENOMIC DNA]</scope>
    <source>
        <strain evidence="3">CGMCC 1.10658</strain>
    </source>
</reference>
<feature type="transmembrane region" description="Helical" evidence="1">
    <location>
        <begin position="49"/>
        <end position="69"/>
    </location>
</feature>
<dbReference type="EMBL" id="FNFH01000001">
    <property type="protein sequence ID" value="SDJ67134.1"/>
    <property type="molecule type" value="Genomic_DNA"/>
</dbReference>
<keyword evidence="1" id="KW-1133">Transmembrane helix</keyword>
<keyword evidence="1" id="KW-0812">Transmembrane</keyword>
<organism evidence="2 3">
    <name type="scientific">Microbulbifer yueqingensis</name>
    <dbReference type="NCBI Taxonomy" id="658219"/>
    <lineage>
        <taxon>Bacteria</taxon>
        <taxon>Pseudomonadati</taxon>
        <taxon>Pseudomonadota</taxon>
        <taxon>Gammaproteobacteria</taxon>
        <taxon>Cellvibrionales</taxon>
        <taxon>Microbulbiferaceae</taxon>
        <taxon>Microbulbifer</taxon>
    </lineage>
</organism>
<protein>
    <submittedName>
        <fullName evidence="2">Uncharacterized protein</fullName>
    </submittedName>
</protein>
<proteinExistence type="predicted"/>
<name>A0A1G8VMH0_9GAMM</name>
<dbReference type="AlphaFoldDB" id="A0A1G8VMH0"/>
<evidence type="ECO:0000313" key="2">
    <source>
        <dbReference type="EMBL" id="SDJ67134.1"/>
    </source>
</evidence>
<feature type="transmembrane region" description="Helical" evidence="1">
    <location>
        <begin position="81"/>
        <end position="101"/>
    </location>
</feature>